<evidence type="ECO:0000256" key="2">
    <source>
        <dbReference type="ARBA" id="ARBA00022448"/>
    </source>
</evidence>
<feature type="transmembrane region" description="Helical" evidence="9">
    <location>
        <begin position="98"/>
        <end position="118"/>
    </location>
</feature>
<dbReference type="InterPro" id="IPR052157">
    <property type="entry name" value="BCAA_transport_permease"/>
</dbReference>
<dbReference type="EMBL" id="LAZR01000638">
    <property type="protein sequence ID" value="KKN62019.1"/>
    <property type="molecule type" value="Genomic_DNA"/>
</dbReference>
<comment type="similarity">
    <text evidence="8">Belongs to the binding-protein-dependent transport system permease family. LivHM subfamily.</text>
</comment>
<keyword evidence="3" id="KW-1003">Cell membrane</keyword>
<dbReference type="InterPro" id="IPR001851">
    <property type="entry name" value="ABC_transp_permease"/>
</dbReference>
<reference evidence="10" key="1">
    <citation type="journal article" date="2015" name="Nature">
        <title>Complex archaea that bridge the gap between prokaryotes and eukaryotes.</title>
        <authorList>
            <person name="Spang A."/>
            <person name="Saw J.H."/>
            <person name="Jorgensen S.L."/>
            <person name="Zaremba-Niedzwiedzka K."/>
            <person name="Martijn J."/>
            <person name="Lind A.E."/>
            <person name="van Eijk R."/>
            <person name="Schleper C."/>
            <person name="Guy L."/>
            <person name="Ettema T.J."/>
        </authorList>
    </citation>
    <scope>NUCLEOTIDE SEQUENCE</scope>
</reference>
<dbReference type="GO" id="GO:0005886">
    <property type="term" value="C:plasma membrane"/>
    <property type="evidence" value="ECO:0007669"/>
    <property type="project" value="UniProtKB-SubCell"/>
</dbReference>
<evidence type="ECO:0000256" key="3">
    <source>
        <dbReference type="ARBA" id="ARBA00022475"/>
    </source>
</evidence>
<dbReference type="PANTHER" id="PTHR11795">
    <property type="entry name" value="BRANCHED-CHAIN AMINO ACID TRANSPORT SYSTEM PERMEASE PROTEIN LIVH"/>
    <property type="match status" value="1"/>
</dbReference>
<feature type="transmembrane region" description="Helical" evidence="9">
    <location>
        <begin position="18"/>
        <end position="41"/>
    </location>
</feature>
<dbReference type="CDD" id="cd06582">
    <property type="entry name" value="TM_PBP1_LivH_like"/>
    <property type="match status" value="1"/>
</dbReference>
<name>A0A0F9S4M1_9ZZZZ</name>
<accession>A0A0F9S4M1</accession>
<dbReference type="GO" id="GO:0022857">
    <property type="term" value="F:transmembrane transporter activity"/>
    <property type="evidence" value="ECO:0007669"/>
    <property type="project" value="InterPro"/>
</dbReference>
<evidence type="ECO:0000256" key="1">
    <source>
        <dbReference type="ARBA" id="ARBA00004651"/>
    </source>
</evidence>
<keyword evidence="7 9" id="KW-0472">Membrane</keyword>
<dbReference type="GO" id="GO:0006865">
    <property type="term" value="P:amino acid transport"/>
    <property type="evidence" value="ECO:0007669"/>
    <property type="project" value="UniProtKB-KW"/>
</dbReference>
<dbReference type="AlphaFoldDB" id="A0A0F9S4M1"/>
<evidence type="ECO:0000256" key="4">
    <source>
        <dbReference type="ARBA" id="ARBA00022692"/>
    </source>
</evidence>
<proteinExistence type="inferred from homology"/>
<evidence type="ECO:0000256" key="6">
    <source>
        <dbReference type="ARBA" id="ARBA00022989"/>
    </source>
</evidence>
<evidence type="ECO:0000313" key="10">
    <source>
        <dbReference type="EMBL" id="KKN62019.1"/>
    </source>
</evidence>
<comment type="caution">
    <text evidence="10">The sequence shown here is derived from an EMBL/GenBank/DDBJ whole genome shotgun (WGS) entry which is preliminary data.</text>
</comment>
<evidence type="ECO:0000256" key="8">
    <source>
        <dbReference type="ARBA" id="ARBA00037998"/>
    </source>
</evidence>
<gene>
    <name evidence="10" type="ORF">LCGC14_0516250</name>
</gene>
<sequence>MALFQSVFAMLYQFGDTFAFLVISCAGLAVIFGMMGVINLAHGEFIMCGAYVTASAARGGLPLPLAILTGALVAGAVGMVVERLVIRHLYQRPLDSIIATWGISLIATQGVLIVLGSTMQGIGTPLGSIDVGGRSYSLYRLVLMACALGLLGGLYLLFYHSRFGVIARATIQKPQMAYALGVNTGRMYGLTFGLGAALAGLAGGLYAPTMTMVPTMGATFIVESFVTVVVGGADIFVGAAPAAAILALIKAGLTAWYGQLFGQIGLLVTVILVIRILPGGLSGWLKGTTR</sequence>
<evidence type="ECO:0000256" key="9">
    <source>
        <dbReference type="SAM" id="Phobius"/>
    </source>
</evidence>
<evidence type="ECO:0008006" key="11">
    <source>
        <dbReference type="Google" id="ProtNLM"/>
    </source>
</evidence>
<feature type="transmembrane region" description="Helical" evidence="9">
    <location>
        <begin position="61"/>
        <end position="86"/>
    </location>
</feature>
<feature type="transmembrane region" description="Helical" evidence="9">
    <location>
        <begin position="138"/>
        <end position="158"/>
    </location>
</feature>
<keyword evidence="5" id="KW-0029">Amino-acid transport</keyword>
<keyword evidence="6 9" id="KW-1133">Transmembrane helix</keyword>
<keyword evidence="2" id="KW-0813">Transport</keyword>
<keyword evidence="4 9" id="KW-0812">Transmembrane</keyword>
<feature type="transmembrane region" description="Helical" evidence="9">
    <location>
        <begin position="256"/>
        <end position="277"/>
    </location>
</feature>
<dbReference type="PANTHER" id="PTHR11795:SF447">
    <property type="entry name" value="ABC TRANSPORTER PERMEASE PROTEIN"/>
    <property type="match status" value="1"/>
</dbReference>
<dbReference type="Pfam" id="PF02653">
    <property type="entry name" value="BPD_transp_2"/>
    <property type="match status" value="1"/>
</dbReference>
<evidence type="ECO:0000256" key="5">
    <source>
        <dbReference type="ARBA" id="ARBA00022970"/>
    </source>
</evidence>
<organism evidence="10">
    <name type="scientific">marine sediment metagenome</name>
    <dbReference type="NCBI Taxonomy" id="412755"/>
    <lineage>
        <taxon>unclassified sequences</taxon>
        <taxon>metagenomes</taxon>
        <taxon>ecological metagenomes</taxon>
    </lineage>
</organism>
<protein>
    <recommendedName>
        <fullName evidence="11">Branched-chain amino acid ABC transporter permease</fullName>
    </recommendedName>
</protein>
<evidence type="ECO:0000256" key="7">
    <source>
        <dbReference type="ARBA" id="ARBA00023136"/>
    </source>
</evidence>
<feature type="transmembrane region" description="Helical" evidence="9">
    <location>
        <begin position="187"/>
        <end position="206"/>
    </location>
</feature>
<feature type="transmembrane region" description="Helical" evidence="9">
    <location>
        <begin position="226"/>
        <end position="249"/>
    </location>
</feature>
<comment type="subcellular location">
    <subcellularLocation>
        <location evidence="1">Cell membrane</location>
        <topology evidence="1">Multi-pass membrane protein</topology>
    </subcellularLocation>
</comment>